<feature type="transmembrane region" description="Helical" evidence="1">
    <location>
        <begin position="12"/>
        <end position="29"/>
    </location>
</feature>
<protein>
    <submittedName>
        <fullName evidence="2">Uncharacterized protein</fullName>
    </submittedName>
</protein>
<evidence type="ECO:0000313" key="3">
    <source>
        <dbReference type="Proteomes" id="UP000600220"/>
    </source>
</evidence>
<accession>A0A8H9EPF9</accession>
<dbReference type="EMBL" id="AAXKXX010000004">
    <property type="protein sequence ID" value="EGQ4384461.1"/>
    <property type="molecule type" value="Genomic_DNA"/>
</dbReference>
<sequence>MKKNIKRKLNNLFLYFVIVLFCFVGQINASEGNLAGVVWDIFMIVISLIVLQLTNDKSTREDV</sequence>
<gene>
    <name evidence="2" type="ORF">EGV54_05055</name>
</gene>
<comment type="caution">
    <text evidence="2">The sequence shown here is derived from an EMBL/GenBank/DDBJ whole genome shotgun (WGS) entry which is preliminary data.</text>
</comment>
<keyword evidence="1" id="KW-0812">Transmembrane</keyword>
<keyword evidence="3" id="KW-1185">Reference proteome</keyword>
<feature type="transmembrane region" description="Helical" evidence="1">
    <location>
        <begin position="35"/>
        <end position="54"/>
    </location>
</feature>
<keyword evidence="1" id="KW-0472">Membrane</keyword>
<proteinExistence type="predicted"/>
<keyword evidence="1" id="KW-1133">Transmembrane helix</keyword>
<evidence type="ECO:0000313" key="2">
    <source>
        <dbReference type="EMBL" id="EGQ4384461.1"/>
    </source>
</evidence>
<dbReference type="AlphaFoldDB" id="A0A8H9EPF9"/>
<evidence type="ECO:0000256" key="1">
    <source>
        <dbReference type="SAM" id="Phobius"/>
    </source>
</evidence>
<organism evidence="2 3">
    <name type="scientific">Staphylococcus pseudintermedius</name>
    <dbReference type="NCBI Taxonomy" id="283734"/>
    <lineage>
        <taxon>Bacteria</taxon>
        <taxon>Bacillati</taxon>
        <taxon>Bacillota</taxon>
        <taxon>Bacilli</taxon>
        <taxon>Bacillales</taxon>
        <taxon>Staphylococcaceae</taxon>
        <taxon>Staphylococcus</taxon>
        <taxon>Staphylococcus intermedius group</taxon>
    </lineage>
</organism>
<name>A0A8H9EPF9_STAPS</name>
<dbReference type="Proteomes" id="UP000600220">
    <property type="component" value="Unassembled WGS sequence"/>
</dbReference>
<reference evidence="2 3" key="1">
    <citation type="submission" date="2018-11" db="EMBL/GenBank/DDBJ databases">
        <authorList>
            <consortium name="Veterinary Laboratory Investigation and Response Network"/>
        </authorList>
    </citation>
    <scope>NUCLEOTIDE SEQUENCE [LARGE SCALE GENOMIC DNA]</scope>
    <source>
        <strain evidence="2 3">SPSE-18-VL-LA-PA-Ryan-0021</strain>
    </source>
</reference>